<dbReference type="InterPro" id="IPR013747">
    <property type="entry name" value="ACP_syn_III_C"/>
</dbReference>
<organism evidence="9 10">
    <name type="scientific">Papaver somniferum</name>
    <name type="common">Opium poppy</name>
    <dbReference type="NCBI Taxonomy" id="3469"/>
    <lineage>
        <taxon>Eukaryota</taxon>
        <taxon>Viridiplantae</taxon>
        <taxon>Streptophyta</taxon>
        <taxon>Embryophyta</taxon>
        <taxon>Tracheophyta</taxon>
        <taxon>Spermatophyta</taxon>
        <taxon>Magnoliopsida</taxon>
        <taxon>Ranunculales</taxon>
        <taxon>Papaveraceae</taxon>
        <taxon>Papaveroideae</taxon>
        <taxon>Papaver</taxon>
    </lineage>
</organism>
<dbReference type="GO" id="GO:0016020">
    <property type="term" value="C:membrane"/>
    <property type="evidence" value="ECO:0007669"/>
    <property type="project" value="InterPro"/>
</dbReference>
<proteinExistence type="inferred from homology"/>
<evidence type="ECO:0000256" key="4">
    <source>
        <dbReference type="ARBA" id="ARBA00023315"/>
    </source>
</evidence>
<dbReference type="InterPro" id="IPR029058">
    <property type="entry name" value="AB_hydrolase_fold"/>
</dbReference>
<keyword evidence="10" id="KW-1185">Reference proteome</keyword>
<keyword evidence="4" id="KW-0012">Acyltransferase</keyword>
<protein>
    <recommendedName>
        <fullName evidence="2">very-long-chain 3-oxoacyl-CoA synthase</fullName>
        <ecNumber evidence="2">2.3.1.199</ecNumber>
    </recommendedName>
</protein>
<dbReference type="InterPro" id="IPR013601">
    <property type="entry name" value="FAE1_typ3_polyketide_synth"/>
</dbReference>
<sequence length="826" mass="92592">MSNAKPNPPLPWKTKLSLSLAAILADVTRRKNGTINRRLLNFTDITTKIPKKPVRGLKIIDITVDPTRKLWFRLYTPSTDTTNVHSAVTLPVFIFIHGGGFAYFSAASKAYDDLCRRFAHELSVIVVSVNYRNSPEYKYPCQYDDAFDVLEFIEGKHCKEFPSHADLSRCFLVGDSAGGNIAHHVAVRAAKTDSLREMKVIGLVLIQPYFGGEERTESEIRLKKAPLVSIARTDWLWKAFLPQGSDRNHAAVNVFGSDKSVEEITRLDQFPDTLVIIGGFDPLQDWQTRYYQGLKKCDTDSTAFLAMASTTKQQTQREIFSPEIVKQGVEGSGPYAGSLSFSVKVRQGIPDFLSSVNLKYVKLGYTYCITHGLYFLTVPVLIFISAVVLRNLTGKEYWSRDNIVTNTASTISLLAVILYAYVRLIPRSTYLVDYACYLPPIELKISKEEFIKLARRSGNFDDDGIQFQDRVLKHSGIGDESYLPRSVFEPGKTLTLNDGREEAAEVIFGVIENLIFNTGMRVKDIKILILNCGSLNTTPSLSAMVINHYKLGHDIVSFNLGGMGCAAGVIAVDLAKDLLNAHPGSYALVVSTEIVSSAWYNGKDTEMLLPNCFFRMGAAALLLTNHHFGNWRAKYQLKQLVRTHKGTDDKSFKCIHTKDDSEKKQGLVVNSKHLLEVGGEALKANITTLGPLVLPFSEQLRFIMTLLNKKTKLYIPNFKLAFEHVCVLATSKKVLHEVQKNLELTEEYMEASKKTLERFGNTSSSSIWYELAYLEAKSRIKRGDRICQIAFGSGFKCNSIVWKALKTNTTAAGNRRRKNPWIVEDE</sequence>
<dbReference type="Proteomes" id="UP000316621">
    <property type="component" value="Chromosome 7"/>
</dbReference>
<dbReference type="GO" id="GO:0009922">
    <property type="term" value="F:fatty acid elongase activity"/>
    <property type="evidence" value="ECO:0007669"/>
    <property type="project" value="UniProtKB-EC"/>
</dbReference>
<evidence type="ECO:0000256" key="2">
    <source>
        <dbReference type="ARBA" id="ARBA00012307"/>
    </source>
</evidence>
<dbReference type="EMBL" id="CM010721">
    <property type="protein sequence ID" value="RZC70839.1"/>
    <property type="molecule type" value="Genomic_DNA"/>
</dbReference>
<dbReference type="PANTHER" id="PTHR31561">
    <property type="entry name" value="3-KETOACYL-COA SYNTHASE"/>
    <property type="match status" value="1"/>
</dbReference>
<accession>A0A4Y7KFV4</accession>
<feature type="domain" description="Beta-ketoacyl-[acyl-carrier-protein] synthase III C-terminal" evidence="8">
    <location>
        <begin position="724"/>
        <end position="803"/>
    </location>
</feature>
<feature type="transmembrane region" description="Helical" evidence="5">
    <location>
        <begin position="372"/>
        <end position="391"/>
    </location>
</feature>
<dbReference type="SUPFAM" id="SSF53901">
    <property type="entry name" value="Thiolase-like"/>
    <property type="match status" value="2"/>
</dbReference>
<feature type="domain" description="Alpha/beta hydrolase fold-3" evidence="6">
    <location>
        <begin position="94"/>
        <end position="302"/>
    </location>
</feature>
<dbReference type="CDD" id="cd00831">
    <property type="entry name" value="CHS_like"/>
    <property type="match status" value="1"/>
</dbReference>
<dbReference type="GO" id="GO:0006633">
    <property type="term" value="P:fatty acid biosynthetic process"/>
    <property type="evidence" value="ECO:0007669"/>
    <property type="project" value="InterPro"/>
</dbReference>
<dbReference type="AlphaFoldDB" id="A0A4Y7KFV4"/>
<dbReference type="EC" id="2.3.1.199" evidence="2"/>
<evidence type="ECO:0000259" key="7">
    <source>
        <dbReference type="Pfam" id="PF08392"/>
    </source>
</evidence>
<keyword evidence="5" id="KW-1133">Transmembrane helix</keyword>
<dbReference type="InterPro" id="IPR016039">
    <property type="entry name" value="Thiolase-like"/>
</dbReference>
<keyword evidence="3" id="KW-0808">Transferase</keyword>
<dbReference type="Gramene" id="RZC70839">
    <property type="protein sequence ID" value="RZC70839"/>
    <property type="gene ID" value="C5167_033997"/>
</dbReference>
<keyword evidence="5" id="KW-0812">Transmembrane</keyword>
<dbReference type="InterPro" id="IPR012392">
    <property type="entry name" value="3-ktacl-CoA_syn"/>
</dbReference>
<keyword evidence="5" id="KW-0472">Membrane</keyword>
<evidence type="ECO:0000256" key="1">
    <source>
        <dbReference type="ARBA" id="ARBA00005531"/>
    </source>
</evidence>
<gene>
    <name evidence="9" type="ORF">C5167_033997</name>
</gene>
<dbReference type="Pfam" id="PF07859">
    <property type="entry name" value="Abhydrolase_3"/>
    <property type="match status" value="1"/>
</dbReference>
<reference evidence="9 10" key="1">
    <citation type="journal article" date="2018" name="Science">
        <title>The opium poppy genome and morphinan production.</title>
        <authorList>
            <person name="Guo L."/>
            <person name="Winzer T."/>
            <person name="Yang X."/>
            <person name="Li Y."/>
            <person name="Ning Z."/>
            <person name="He Z."/>
            <person name="Teodor R."/>
            <person name="Lu Y."/>
            <person name="Bowser T.A."/>
            <person name="Graham I.A."/>
            <person name="Ye K."/>
        </authorList>
    </citation>
    <scope>NUCLEOTIDE SEQUENCE [LARGE SCALE GENOMIC DNA]</scope>
    <source>
        <strain evidence="10">cv. HN1</strain>
        <tissue evidence="9">Leaves</tissue>
    </source>
</reference>
<dbReference type="InterPro" id="IPR013094">
    <property type="entry name" value="AB_hydrolase_3"/>
</dbReference>
<dbReference type="STRING" id="3469.A0A4Y7KFV4"/>
<evidence type="ECO:0000259" key="8">
    <source>
        <dbReference type="Pfam" id="PF08541"/>
    </source>
</evidence>
<dbReference type="Pfam" id="PF08392">
    <property type="entry name" value="FAE1_CUT1_RppA"/>
    <property type="match status" value="1"/>
</dbReference>
<evidence type="ECO:0000259" key="6">
    <source>
        <dbReference type="Pfam" id="PF07859"/>
    </source>
</evidence>
<evidence type="ECO:0000313" key="10">
    <source>
        <dbReference type="Proteomes" id="UP000316621"/>
    </source>
</evidence>
<dbReference type="Pfam" id="PF08541">
    <property type="entry name" value="ACP_syn_III_C"/>
    <property type="match status" value="1"/>
</dbReference>
<evidence type="ECO:0000313" key="9">
    <source>
        <dbReference type="EMBL" id="RZC70839.1"/>
    </source>
</evidence>
<dbReference type="SUPFAM" id="SSF53474">
    <property type="entry name" value="alpha/beta-Hydrolases"/>
    <property type="match status" value="1"/>
</dbReference>
<comment type="similarity">
    <text evidence="1">Belongs to the thiolase-like superfamily. Chalcone/stilbene synthases family.</text>
</comment>
<dbReference type="Gene3D" id="3.40.47.10">
    <property type="match status" value="2"/>
</dbReference>
<evidence type="ECO:0000256" key="3">
    <source>
        <dbReference type="ARBA" id="ARBA00022679"/>
    </source>
</evidence>
<name>A0A4Y7KFV4_PAPSO</name>
<dbReference type="GO" id="GO:0016787">
    <property type="term" value="F:hydrolase activity"/>
    <property type="evidence" value="ECO:0007669"/>
    <property type="project" value="InterPro"/>
</dbReference>
<feature type="domain" description="FAE" evidence="7">
    <location>
        <begin position="426"/>
        <end position="710"/>
    </location>
</feature>
<feature type="transmembrane region" description="Helical" evidence="5">
    <location>
        <begin position="403"/>
        <end position="422"/>
    </location>
</feature>
<dbReference type="Gene3D" id="3.40.50.1820">
    <property type="entry name" value="alpha/beta hydrolase"/>
    <property type="match status" value="1"/>
</dbReference>
<evidence type="ECO:0000256" key="5">
    <source>
        <dbReference type="SAM" id="Phobius"/>
    </source>
</evidence>